<dbReference type="SUPFAM" id="SSF56784">
    <property type="entry name" value="HAD-like"/>
    <property type="match status" value="1"/>
</dbReference>
<evidence type="ECO:0000313" key="1">
    <source>
        <dbReference type="EMBL" id="TCK30125.1"/>
    </source>
</evidence>
<name>A0A4R1I8I0_ANCAQ</name>
<gene>
    <name evidence="1" type="ORF">EV667_0211</name>
</gene>
<dbReference type="InterPro" id="IPR023214">
    <property type="entry name" value="HAD_sf"/>
</dbReference>
<reference evidence="1 2" key="1">
    <citation type="submission" date="2019-03" db="EMBL/GenBank/DDBJ databases">
        <title>Genomic Encyclopedia of Type Strains, Phase IV (KMG-IV): sequencing the most valuable type-strain genomes for metagenomic binning, comparative biology and taxonomic classification.</title>
        <authorList>
            <person name="Goeker M."/>
        </authorList>
    </citation>
    <scope>NUCLEOTIDE SEQUENCE [LARGE SCALE GENOMIC DNA]</scope>
    <source>
        <strain evidence="1 2">DSM 101</strain>
    </source>
</reference>
<evidence type="ECO:0000313" key="2">
    <source>
        <dbReference type="Proteomes" id="UP000295030"/>
    </source>
</evidence>
<dbReference type="NCBIfam" id="TIGR01993">
    <property type="entry name" value="Pyr-5-nucltdase"/>
    <property type="match status" value="1"/>
</dbReference>
<dbReference type="RefSeq" id="WP_131833493.1">
    <property type="nucleotide sequence ID" value="NZ_SMFY01000001.1"/>
</dbReference>
<dbReference type="SFLD" id="SFLDG01129">
    <property type="entry name" value="C1.5:_HAD__Beta-PGM__Phosphata"/>
    <property type="match status" value="1"/>
</dbReference>
<keyword evidence="1" id="KW-0378">Hydrolase</keyword>
<accession>A0A4R1I8I0</accession>
<dbReference type="InterPro" id="IPR036412">
    <property type="entry name" value="HAD-like_sf"/>
</dbReference>
<dbReference type="SFLD" id="SFLDG01132">
    <property type="entry name" value="C1.5.3:_5'-Nucleotidase_Like"/>
    <property type="match status" value="1"/>
</dbReference>
<organism evidence="1 2">
    <name type="scientific">Ancylobacter aquaticus</name>
    <dbReference type="NCBI Taxonomy" id="100"/>
    <lineage>
        <taxon>Bacteria</taxon>
        <taxon>Pseudomonadati</taxon>
        <taxon>Pseudomonadota</taxon>
        <taxon>Alphaproteobacteria</taxon>
        <taxon>Hyphomicrobiales</taxon>
        <taxon>Xanthobacteraceae</taxon>
        <taxon>Ancylobacter</taxon>
    </lineage>
</organism>
<dbReference type="InterPro" id="IPR010237">
    <property type="entry name" value="Pyr-5-nucltdase"/>
</dbReference>
<dbReference type="Gene3D" id="1.10.150.450">
    <property type="match status" value="1"/>
</dbReference>
<dbReference type="AlphaFoldDB" id="A0A4R1I8I0"/>
<keyword evidence="2" id="KW-1185">Reference proteome</keyword>
<dbReference type="Proteomes" id="UP000295030">
    <property type="component" value="Unassembled WGS sequence"/>
</dbReference>
<comment type="caution">
    <text evidence="1">The sequence shown here is derived from an EMBL/GenBank/DDBJ whole genome shotgun (WGS) entry which is preliminary data.</text>
</comment>
<dbReference type="NCBIfam" id="TIGR01509">
    <property type="entry name" value="HAD-SF-IA-v3"/>
    <property type="match status" value="1"/>
</dbReference>
<dbReference type="Gene3D" id="3.40.50.1000">
    <property type="entry name" value="HAD superfamily/HAD-like"/>
    <property type="match status" value="1"/>
</dbReference>
<protein>
    <submittedName>
        <fullName evidence="1">Putative hydrolase of the HAD superfamily</fullName>
    </submittedName>
</protein>
<proteinExistence type="predicted"/>
<dbReference type="SFLD" id="SFLDS00003">
    <property type="entry name" value="Haloacid_Dehalogenase"/>
    <property type="match status" value="1"/>
</dbReference>
<dbReference type="EMBL" id="SMFY01000001">
    <property type="protein sequence ID" value="TCK30125.1"/>
    <property type="molecule type" value="Genomic_DNA"/>
</dbReference>
<dbReference type="GO" id="GO:0016787">
    <property type="term" value="F:hydrolase activity"/>
    <property type="evidence" value="ECO:0007669"/>
    <property type="project" value="UniProtKB-KW"/>
</dbReference>
<dbReference type="OrthoDB" id="9803141at2"/>
<sequence length="245" mass="27047">MTLSPAAAPSPVDVSRTDFSHVETWVFDLDNTLYPPGLDLWRQIDMKMRAYIANFLGLTLDEAFALQKGYYRKYGTSLRGLMIEHAMDPDDFLAHVHAIDLASLNAAPALGEALGALPGRKLVYTNGSRGHAEQVLAKLGISDHFADVHDIVSSEFHPKPHEIAYRGFLQRFDVDPTRAAMFEDLARNLEVPHQLGMRTVLVVPPGLAVNPADREAWEHEGRDGAHIDVVTDDLTALLVSLRAGM</sequence>
<dbReference type="PANTHER" id="PTHR12725">
    <property type="entry name" value="HALOACID DEHALOGENASE-LIKE HYDROLASE"/>
    <property type="match status" value="1"/>
</dbReference>
<dbReference type="PANTHER" id="PTHR12725:SF117">
    <property type="entry name" value="HALOACID DEHALOGENASE-LIKE HYDROLASE"/>
    <property type="match status" value="1"/>
</dbReference>
<dbReference type="InterPro" id="IPR006439">
    <property type="entry name" value="HAD-SF_hydro_IA"/>
</dbReference>
<dbReference type="Pfam" id="PF00702">
    <property type="entry name" value="Hydrolase"/>
    <property type="match status" value="1"/>
</dbReference>